<evidence type="ECO:0000313" key="1">
    <source>
        <dbReference type="EMBL" id="JAP06923.1"/>
    </source>
</evidence>
<organism evidence="1">
    <name type="scientific">Solanum chacoense</name>
    <name type="common">Chaco potato</name>
    <dbReference type="NCBI Taxonomy" id="4108"/>
    <lineage>
        <taxon>Eukaryota</taxon>
        <taxon>Viridiplantae</taxon>
        <taxon>Streptophyta</taxon>
        <taxon>Embryophyta</taxon>
        <taxon>Tracheophyta</taxon>
        <taxon>Spermatophyta</taxon>
        <taxon>Magnoliopsida</taxon>
        <taxon>eudicotyledons</taxon>
        <taxon>Gunneridae</taxon>
        <taxon>Pentapetalae</taxon>
        <taxon>asterids</taxon>
        <taxon>lamiids</taxon>
        <taxon>Solanales</taxon>
        <taxon>Solanaceae</taxon>
        <taxon>Solanoideae</taxon>
        <taxon>Solaneae</taxon>
        <taxon>Solanum</taxon>
    </lineage>
</organism>
<name>A0A0V0GI24_SOLCH</name>
<dbReference type="AlphaFoldDB" id="A0A0V0GI24"/>
<dbReference type="EMBL" id="GEDG01039915">
    <property type="protein sequence ID" value="JAP06923.1"/>
    <property type="molecule type" value="Transcribed_RNA"/>
</dbReference>
<reference evidence="1" key="1">
    <citation type="submission" date="2015-12" db="EMBL/GenBank/DDBJ databases">
        <title>Gene expression during late stages of embryo sac development: a critical building block for successful pollen-pistil interactions.</title>
        <authorList>
            <person name="Liu Y."/>
            <person name="Joly V."/>
            <person name="Sabar M."/>
            <person name="Matton D.P."/>
        </authorList>
    </citation>
    <scope>NUCLEOTIDE SEQUENCE</scope>
</reference>
<proteinExistence type="predicted"/>
<feature type="non-terminal residue" evidence="1">
    <location>
        <position position="1"/>
    </location>
</feature>
<sequence>VFFTNCKSTANQVTELDNNLFYCFVLFGANKRGRILDEINLVSCKPQNSKNYLPPSERLT</sequence>
<protein>
    <submittedName>
        <fullName evidence="1">Putative ovule protein</fullName>
    </submittedName>
</protein>
<accession>A0A0V0GI24</accession>